<dbReference type="EMBL" id="JASXSX010000001">
    <property type="protein sequence ID" value="MDT3767525.1"/>
    <property type="molecule type" value="Genomic_DNA"/>
</dbReference>
<feature type="domain" description="MgtC/SapB/SrpB/YhiD N-terminal" evidence="8">
    <location>
        <begin position="14"/>
        <end position="138"/>
    </location>
</feature>
<dbReference type="InterPro" id="IPR003416">
    <property type="entry name" value="MgtC/SapB/SrpB/YhiD_fam"/>
</dbReference>
<reference evidence="9 10" key="1">
    <citation type="submission" date="2023-06" db="EMBL/GenBank/DDBJ databases">
        <title>Draft genome sequence of Gleimia hominis type strain CCUG 57540T.</title>
        <authorList>
            <person name="Salva-Serra F."/>
            <person name="Cardew S."/>
            <person name="Jensie Markopoulos S."/>
            <person name="Ohlen M."/>
            <person name="Inganas E."/>
            <person name="Svensson-Stadler L."/>
            <person name="Moore E.R.B."/>
        </authorList>
    </citation>
    <scope>NUCLEOTIDE SEQUENCE [LARGE SCALE GENOMIC DNA]</scope>
    <source>
        <strain evidence="9 10">CCUG 57540</strain>
    </source>
</reference>
<feature type="transmembrane region" description="Helical" evidence="7">
    <location>
        <begin position="6"/>
        <end position="26"/>
    </location>
</feature>
<evidence type="ECO:0000256" key="5">
    <source>
        <dbReference type="ARBA" id="ARBA00022989"/>
    </source>
</evidence>
<proteinExistence type="inferred from homology"/>
<evidence type="ECO:0000256" key="2">
    <source>
        <dbReference type="ARBA" id="ARBA00009298"/>
    </source>
</evidence>
<dbReference type="PRINTS" id="PR01837">
    <property type="entry name" value="MGTCSAPBPROT"/>
</dbReference>
<keyword evidence="10" id="KW-1185">Reference proteome</keyword>
<protein>
    <submittedName>
        <fullName evidence="9">MgtC/SapB family protein</fullName>
    </submittedName>
</protein>
<evidence type="ECO:0000256" key="1">
    <source>
        <dbReference type="ARBA" id="ARBA00004651"/>
    </source>
</evidence>
<comment type="caution">
    <text evidence="9">The sequence shown here is derived from an EMBL/GenBank/DDBJ whole genome shotgun (WGS) entry which is preliminary data.</text>
</comment>
<dbReference type="Pfam" id="PF02308">
    <property type="entry name" value="MgtC"/>
    <property type="match status" value="1"/>
</dbReference>
<keyword evidence="6 7" id="KW-0472">Membrane</keyword>
<evidence type="ECO:0000256" key="6">
    <source>
        <dbReference type="ARBA" id="ARBA00023136"/>
    </source>
</evidence>
<evidence type="ECO:0000313" key="9">
    <source>
        <dbReference type="EMBL" id="MDT3767525.1"/>
    </source>
</evidence>
<evidence type="ECO:0000313" key="10">
    <source>
        <dbReference type="Proteomes" id="UP001247542"/>
    </source>
</evidence>
<comment type="subcellular location">
    <subcellularLocation>
        <location evidence="1">Cell membrane</location>
        <topology evidence="1">Multi-pass membrane protein</topology>
    </subcellularLocation>
</comment>
<keyword evidence="4 7" id="KW-0812">Transmembrane</keyword>
<feature type="transmembrane region" description="Helical" evidence="7">
    <location>
        <begin position="101"/>
        <end position="120"/>
    </location>
</feature>
<dbReference type="InterPro" id="IPR049177">
    <property type="entry name" value="MgtC_SapB_SrpB_YhiD_N"/>
</dbReference>
<dbReference type="PANTHER" id="PTHR33778">
    <property type="entry name" value="PROTEIN MGTC"/>
    <property type="match status" value="1"/>
</dbReference>
<evidence type="ECO:0000259" key="8">
    <source>
        <dbReference type="Pfam" id="PF02308"/>
    </source>
</evidence>
<name>A0ABU3IE54_9ACTO</name>
<keyword evidence="3" id="KW-1003">Cell membrane</keyword>
<accession>A0ABU3IE54</accession>
<keyword evidence="5 7" id="KW-1133">Transmembrane helix</keyword>
<dbReference type="PANTHER" id="PTHR33778:SF1">
    <property type="entry name" value="MAGNESIUM TRANSPORTER YHID-RELATED"/>
    <property type="match status" value="1"/>
</dbReference>
<feature type="transmembrane region" description="Helical" evidence="7">
    <location>
        <begin position="38"/>
        <end position="59"/>
    </location>
</feature>
<comment type="similarity">
    <text evidence="2">Belongs to the MgtC/SapB family.</text>
</comment>
<gene>
    <name evidence="9" type="ORF">QS713_05545</name>
</gene>
<dbReference type="Proteomes" id="UP001247542">
    <property type="component" value="Unassembled WGS sequence"/>
</dbReference>
<evidence type="ECO:0000256" key="3">
    <source>
        <dbReference type="ARBA" id="ARBA00022475"/>
    </source>
</evidence>
<organism evidence="9 10">
    <name type="scientific">Gleimia hominis</name>
    <dbReference type="NCBI Taxonomy" id="595468"/>
    <lineage>
        <taxon>Bacteria</taxon>
        <taxon>Bacillati</taxon>
        <taxon>Actinomycetota</taxon>
        <taxon>Actinomycetes</taxon>
        <taxon>Actinomycetales</taxon>
        <taxon>Actinomycetaceae</taxon>
        <taxon>Gleimia</taxon>
    </lineage>
</organism>
<feature type="transmembrane region" description="Helical" evidence="7">
    <location>
        <begin position="71"/>
        <end position="89"/>
    </location>
</feature>
<dbReference type="RefSeq" id="WP_102215901.1">
    <property type="nucleotide sequence ID" value="NZ_CP126963.1"/>
</dbReference>
<evidence type="ECO:0000256" key="7">
    <source>
        <dbReference type="SAM" id="Phobius"/>
    </source>
</evidence>
<evidence type="ECO:0000256" key="4">
    <source>
        <dbReference type="ARBA" id="ARBA00022692"/>
    </source>
</evidence>
<sequence length="232" mass="24797">MDPRIYVMPALGSLLLATTLCGLVGLERQIRHKNAGIRTIALVGLGACLFTLTGRFGFVVHEAVAGDMTRIAAQVVSGVGFLGAGLIFVHRDSVRGLTTAASIWISAAIGVTCGAGLTYIALAGTLVYFILTFILPPLIRLLPKADPQRVVDIEYLEYPGTLRRLLLIASDLGFDAQIIASRRLNKEKPPLVNVSIRFTGRLHLTELAAELGATEGVEAIHIEDTPEIADAD</sequence>